<dbReference type="SUPFAM" id="SSF63817">
    <property type="entry name" value="Sortase"/>
    <property type="match status" value="1"/>
</dbReference>
<sequence length="295" mass="33945">MKKLRTFAVSMIIAAIGLLIYCAGFYIKSYEQNLAARQEYAELSQMAGVKNREGAGLLADGKKTDEDSSTKNSEKKRRKKQRRSSESKNKNCTDEIRESFGISWENLRKINSQTVAWITVPGADISYPVVQAADDEYYLKHNFRGEEDLFGCIFLEHDIKKNFTDSHSILYGHNIEGNMMFANLNRYEQPEFLKKCPEIEITTPKRKFLYKIFSVEQASSKSPAFEYGYKLSSPAYRRQLSILKNNSMYDTGVEPDERERMVTLITCNSRLDKEIRMAVHGICHECYGIEKAEPK</sequence>
<evidence type="ECO:0000313" key="5">
    <source>
        <dbReference type="EMBL" id="CUN58075.1"/>
    </source>
</evidence>
<gene>
    <name evidence="5" type="ORF">ERS852478_00518</name>
</gene>
<dbReference type="EMBL" id="CYZN01000003">
    <property type="protein sequence ID" value="CUN58075.1"/>
    <property type="molecule type" value="Genomic_DNA"/>
</dbReference>
<evidence type="ECO:0000256" key="2">
    <source>
        <dbReference type="PIRSR" id="PIRSR605754-1"/>
    </source>
</evidence>
<dbReference type="GO" id="GO:0016787">
    <property type="term" value="F:hydrolase activity"/>
    <property type="evidence" value="ECO:0007669"/>
    <property type="project" value="UniProtKB-KW"/>
</dbReference>
<protein>
    <submittedName>
        <fullName evidence="5">Sortase (Surface protein transpeptidase)</fullName>
    </submittedName>
</protein>
<keyword evidence="4" id="KW-0472">Membrane</keyword>
<dbReference type="RefSeq" id="WP_055059928.1">
    <property type="nucleotide sequence ID" value="NZ_BTHH01000002.1"/>
</dbReference>
<feature type="active site" description="Acyl-thioester intermediate" evidence="2">
    <location>
        <position position="267"/>
    </location>
</feature>
<feature type="region of interest" description="Disordered" evidence="3">
    <location>
        <begin position="58"/>
        <end position="91"/>
    </location>
</feature>
<evidence type="ECO:0000256" key="4">
    <source>
        <dbReference type="SAM" id="Phobius"/>
    </source>
</evidence>
<dbReference type="InterPro" id="IPR005754">
    <property type="entry name" value="Sortase"/>
</dbReference>
<keyword evidence="4" id="KW-1133">Transmembrane helix</keyword>
<dbReference type="Gene3D" id="2.40.260.10">
    <property type="entry name" value="Sortase"/>
    <property type="match status" value="1"/>
</dbReference>
<evidence type="ECO:0000313" key="6">
    <source>
        <dbReference type="Proteomes" id="UP000095431"/>
    </source>
</evidence>
<dbReference type="Pfam" id="PF04203">
    <property type="entry name" value="Sortase"/>
    <property type="match status" value="1"/>
</dbReference>
<dbReference type="InterPro" id="IPR009835">
    <property type="entry name" value="SrtB"/>
</dbReference>
<feature type="transmembrane region" description="Helical" evidence="4">
    <location>
        <begin position="7"/>
        <end position="27"/>
    </location>
</feature>
<evidence type="ECO:0000256" key="1">
    <source>
        <dbReference type="ARBA" id="ARBA00022801"/>
    </source>
</evidence>
<feature type="active site" description="Proton donor/acceptor" evidence="2">
    <location>
        <position position="173"/>
    </location>
</feature>
<dbReference type="CDD" id="cd05826">
    <property type="entry name" value="Sortase_B"/>
    <property type="match status" value="1"/>
</dbReference>
<accession>A0A173Y560</accession>
<dbReference type="eggNOG" id="COG4509">
    <property type="taxonomic scope" value="Bacteria"/>
</dbReference>
<dbReference type="AlphaFoldDB" id="A0A173Y560"/>
<dbReference type="NCBIfam" id="TIGR03064">
    <property type="entry name" value="sortase_srtB"/>
    <property type="match status" value="1"/>
</dbReference>
<keyword evidence="1" id="KW-0378">Hydrolase</keyword>
<dbReference type="InterPro" id="IPR023365">
    <property type="entry name" value="Sortase_dom-sf"/>
</dbReference>
<proteinExistence type="predicted"/>
<feature type="compositionally biased region" description="Basic and acidic residues" evidence="3">
    <location>
        <begin position="60"/>
        <end position="73"/>
    </location>
</feature>
<reference evidence="5 6" key="1">
    <citation type="submission" date="2015-09" db="EMBL/GenBank/DDBJ databases">
        <authorList>
            <consortium name="Pathogen Informatics"/>
        </authorList>
    </citation>
    <scope>NUCLEOTIDE SEQUENCE [LARGE SCALE GENOMIC DNA]</scope>
    <source>
        <strain evidence="5 6">2789STDY5834863</strain>
    </source>
</reference>
<dbReference type="Proteomes" id="UP000095431">
    <property type="component" value="Unassembled WGS sequence"/>
</dbReference>
<organism evidence="5 6">
    <name type="scientific">Blautia wexlerae</name>
    <dbReference type="NCBI Taxonomy" id="418240"/>
    <lineage>
        <taxon>Bacteria</taxon>
        <taxon>Bacillati</taxon>
        <taxon>Bacillota</taxon>
        <taxon>Clostridia</taxon>
        <taxon>Lachnospirales</taxon>
        <taxon>Lachnospiraceae</taxon>
        <taxon>Blautia</taxon>
    </lineage>
</organism>
<evidence type="ECO:0000256" key="3">
    <source>
        <dbReference type="SAM" id="MobiDB-lite"/>
    </source>
</evidence>
<keyword evidence="4" id="KW-0812">Transmembrane</keyword>
<name>A0A173Y560_9FIRM</name>